<proteinExistence type="predicted"/>
<evidence type="ECO:0000313" key="1">
    <source>
        <dbReference type="EMBL" id="MBN2067419.1"/>
    </source>
</evidence>
<dbReference type="EMBL" id="JAFGDB010000048">
    <property type="protein sequence ID" value="MBN2067419.1"/>
    <property type="molecule type" value="Genomic_DNA"/>
</dbReference>
<protein>
    <submittedName>
        <fullName evidence="1">Uncharacterized protein</fullName>
    </submittedName>
</protein>
<sequence length="202" mass="22372">MNKRGFAAKPLFFQRLFGKRQKGFFCFLIVLAAIAIEAGLLENAAEAERVIGRGRAIAFEAESAALARTLIEDSLDSAIKSELKEGIALNLEPGEIRERANRKIVLLFQRIEEAFNEGISARFYSEQGKIDETFLNKNSKVNVIRVRGKSVKAEYSYTGGLLKNNRVFAEISGKNARMLFTIPIGYTVSETALEMETIAGGN</sequence>
<name>A0A938YNI0_9ARCH</name>
<organism evidence="1 2">
    <name type="scientific">Candidatus Iainarchaeum sp</name>
    <dbReference type="NCBI Taxonomy" id="3101447"/>
    <lineage>
        <taxon>Archaea</taxon>
        <taxon>Candidatus Iainarchaeota</taxon>
        <taxon>Candidatus Iainarchaeia</taxon>
        <taxon>Candidatus Iainarchaeales</taxon>
        <taxon>Candidatus Iainarchaeaceae</taxon>
        <taxon>Candidatus Iainarchaeum</taxon>
    </lineage>
</organism>
<accession>A0A938YNI0</accession>
<comment type="caution">
    <text evidence="1">The sequence shown here is derived from an EMBL/GenBank/DDBJ whole genome shotgun (WGS) entry which is preliminary data.</text>
</comment>
<reference evidence="1" key="1">
    <citation type="submission" date="2021-01" db="EMBL/GenBank/DDBJ databases">
        <title>Active Sulfur Cycling in an Early Earth Analoge.</title>
        <authorList>
            <person name="Hahn C.R."/>
            <person name="Youssef N.H."/>
            <person name="Elshahed M."/>
        </authorList>
    </citation>
    <scope>NUCLEOTIDE SEQUENCE</scope>
    <source>
        <strain evidence="1">Zod_Metabat.1151</strain>
    </source>
</reference>
<gene>
    <name evidence="1" type="ORF">JW744_03055</name>
</gene>
<dbReference type="AlphaFoldDB" id="A0A938YNI0"/>
<dbReference type="Proteomes" id="UP000809243">
    <property type="component" value="Unassembled WGS sequence"/>
</dbReference>
<evidence type="ECO:0000313" key="2">
    <source>
        <dbReference type="Proteomes" id="UP000809243"/>
    </source>
</evidence>